<evidence type="ECO:0000256" key="2">
    <source>
        <dbReference type="ARBA" id="ARBA00023163"/>
    </source>
</evidence>
<reference evidence="4 5" key="1">
    <citation type="submission" date="2019-04" db="EMBL/GenBank/DDBJ databases">
        <title>Crypto-aerobic microbial life in anoxic (sulfidic) marine sediments.</title>
        <authorList>
            <person name="Bhattacharya S."/>
            <person name="Roy C."/>
            <person name="Mondal N."/>
            <person name="Sarkar J."/>
            <person name="Mandal S."/>
            <person name="Rameez M.J."/>
            <person name="Ghosh W."/>
        </authorList>
    </citation>
    <scope>NUCLEOTIDE SEQUENCE [LARGE SCALE GENOMIC DNA]</scope>
    <source>
        <strain evidence="4 5">SBBC</strain>
    </source>
</reference>
<dbReference type="AlphaFoldDB" id="A0A4U0Z4W1"/>
<organism evidence="4 5">
    <name type="scientific">Cereibacter changlensis</name>
    <dbReference type="NCBI Taxonomy" id="402884"/>
    <lineage>
        <taxon>Bacteria</taxon>
        <taxon>Pseudomonadati</taxon>
        <taxon>Pseudomonadota</taxon>
        <taxon>Alphaproteobacteria</taxon>
        <taxon>Rhodobacterales</taxon>
        <taxon>Paracoccaceae</taxon>
        <taxon>Cereibacter</taxon>
    </lineage>
</organism>
<dbReference type="SUPFAM" id="SSF46785">
    <property type="entry name" value="Winged helix' DNA-binding domain"/>
    <property type="match status" value="1"/>
</dbReference>
<evidence type="ECO:0000259" key="3">
    <source>
        <dbReference type="Pfam" id="PF09339"/>
    </source>
</evidence>
<keyword evidence="1" id="KW-0805">Transcription regulation</keyword>
<dbReference type="GO" id="GO:0003677">
    <property type="term" value="F:DNA binding"/>
    <property type="evidence" value="ECO:0007669"/>
    <property type="project" value="TreeGrafter"/>
</dbReference>
<dbReference type="GO" id="GO:0045892">
    <property type="term" value="P:negative regulation of DNA-templated transcription"/>
    <property type="evidence" value="ECO:0007669"/>
    <property type="project" value="TreeGrafter"/>
</dbReference>
<dbReference type="InterPro" id="IPR050707">
    <property type="entry name" value="HTH_MetabolicPath_Reg"/>
</dbReference>
<feature type="domain" description="HTH iclR-type" evidence="3">
    <location>
        <begin position="7"/>
        <end position="53"/>
    </location>
</feature>
<evidence type="ECO:0000313" key="5">
    <source>
        <dbReference type="Proteomes" id="UP000306340"/>
    </source>
</evidence>
<dbReference type="Gene3D" id="1.10.10.10">
    <property type="entry name" value="Winged helix-like DNA-binding domain superfamily/Winged helix DNA-binding domain"/>
    <property type="match status" value="1"/>
</dbReference>
<dbReference type="InterPro" id="IPR029016">
    <property type="entry name" value="GAF-like_dom_sf"/>
</dbReference>
<protein>
    <submittedName>
        <fullName evidence="4">MarR family transcriptional regulator</fullName>
    </submittedName>
</protein>
<dbReference type="InterPro" id="IPR005471">
    <property type="entry name" value="Tscrpt_reg_IclR_N"/>
</dbReference>
<accession>A0A4U0Z4W1</accession>
<dbReference type="Proteomes" id="UP000306340">
    <property type="component" value="Unassembled WGS sequence"/>
</dbReference>
<keyword evidence="2" id="KW-0804">Transcription</keyword>
<evidence type="ECO:0000313" key="4">
    <source>
        <dbReference type="EMBL" id="TKA98296.1"/>
    </source>
</evidence>
<dbReference type="PANTHER" id="PTHR30136">
    <property type="entry name" value="HELIX-TURN-HELIX TRANSCRIPTIONAL REGULATOR, ICLR FAMILY"/>
    <property type="match status" value="1"/>
</dbReference>
<dbReference type="EMBL" id="SWAU01000006">
    <property type="protein sequence ID" value="TKA98296.1"/>
    <property type="molecule type" value="Genomic_DNA"/>
</dbReference>
<sequence>MTGAPTDRIIDVLEYLMNASPGPVKQVTIARDLGMSSATLSRIVRILSDRGYLFRTSEKYLIKNFSLERIVPMSEAYLEELDGTLGALRAQLGVAVEVIVVTGHELLWHSRAAHPDPDVTIWAREGFRRSLFEFDALSRLYLSTLPPERLRDGFYIGGFFDTSKKAGRREIAWLEADAVQAAVEAARGAHFACDAEGNHFGIRRFVTVVRDPSGRFLHLLSLADPLPIGAAERERAFEAALEEERIRLEAVLVREQHGEAIGASPRMQLVR</sequence>
<dbReference type="InterPro" id="IPR036388">
    <property type="entry name" value="WH-like_DNA-bd_sf"/>
</dbReference>
<dbReference type="PANTHER" id="PTHR30136:SF35">
    <property type="entry name" value="HTH-TYPE TRANSCRIPTIONAL REGULATOR RV1719"/>
    <property type="match status" value="1"/>
</dbReference>
<dbReference type="Gene3D" id="3.30.450.40">
    <property type="match status" value="1"/>
</dbReference>
<name>A0A4U0Z4W1_9RHOB</name>
<dbReference type="GO" id="GO:0003700">
    <property type="term" value="F:DNA-binding transcription factor activity"/>
    <property type="evidence" value="ECO:0007669"/>
    <property type="project" value="InterPro"/>
</dbReference>
<dbReference type="Pfam" id="PF09339">
    <property type="entry name" value="HTH_IclR"/>
    <property type="match status" value="1"/>
</dbReference>
<gene>
    <name evidence="4" type="ORF">FAZ78_01570</name>
</gene>
<comment type="caution">
    <text evidence="4">The sequence shown here is derived from an EMBL/GenBank/DDBJ whole genome shotgun (WGS) entry which is preliminary data.</text>
</comment>
<dbReference type="SUPFAM" id="SSF55781">
    <property type="entry name" value="GAF domain-like"/>
    <property type="match status" value="1"/>
</dbReference>
<evidence type="ECO:0000256" key="1">
    <source>
        <dbReference type="ARBA" id="ARBA00023015"/>
    </source>
</evidence>
<dbReference type="InterPro" id="IPR036390">
    <property type="entry name" value="WH_DNA-bd_sf"/>
</dbReference>
<dbReference type="RefSeq" id="WP_136791013.1">
    <property type="nucleotide sequence ID" value="NZ_SWAU01000006.1"/>
</dbReference>
<proteinExistence type="predicted"/>